<dbReference type="AlphaFoldDB" id="A0AAV4RBJ4"/>
<evidence type="ECO:0000313" key="1">
    <source>
        <dbReference type="EMBL" id="GIY19673.1"/>
    </source>
</evidence>
<gene>
    <name evidence="1" type="ORF">CDAR_274511</name>
</gene>
<keyword evidence="2" id="KW-1185">Reference proteome</keyword>
<comment type="caution">
    <text evidence="1">The sequence shown here is derived from an EMBL/GenBank/DDBJ whole genome shotgun (WGS) entry which is preliminary data.</text>
</comment>
<evidence type="ECO:0000313" key="2">
    <source>
        <dbReference type="Proteomes" id="UP001054837"/>
    </source>
</evidence>
<protein>
    <submittedName>
        <fullName evidence="1">Uncharacterized protein</fullName>
    </submittedName>
</protein>
<proteinExistence type="predicted"/>
<name>A0AAV4RBJ4_9ARAC</name>
<reference evidence="1 2" key="1">
    <citation type="submission" date="2021-06" db="EMBL/GenBank/DDBJ databases">
        <title>Caerostris darwini draft genome.</title>
        <authorList>
            <person name="Kono N."/>
            <person name="Arakawa K."/>
        </authorList>
    </citation>
    <scope>NUCLEOTIDE SEQUENCE [LARGE SCALE GENOMIC DNA]</scope>
</reference>
<sequence length="93" mass="10225">MTCEMEPCECSTFVFFSSATVSRERTCSAKLSKIKYFRRRSVSSGAHSPLICSSQIGGAKIKGGGCRIREEWIQFSVDLGIICFVVASEVGFK</sequence>
<organism evidence="1 2">
    <name type="scientific">Caerostris darwini</name>
    <dbReference type="NCBI Taxonomy" id="1538125"/>
    <lineage>
        <taxon>Eukaryota</taxon>
        <taxon>Metazoa</taxon>
        <taxon>Ecdysozoa</taxon>
        <taxon>Arthropoda</taxon>
        <taxon>Chelicerata</taxon>
        <taxon>Arachnida</taxon>
        <taxon>Araneae</taxon>
        <taxon>Araneomorphae</taxon>
        <taxon>Entelegynae</taxon>
        <taxon>Araneoidea</taxon>
        <taxon>Araneidae</taxon>
        <taxon>Caerostris</taxon>
    </lineage>
</organism>
<dbReference type="Proteomes" id="UP001054837">
    <property type="component" value="Unassembled WGS sequence"/>
</dbReference>
<dbReference type="EMBL" id="BPLQ01006056">
    <property type="protein sequence ID" value="GIY19673.1"/>
    <property type="molecule type" value="Genomic_DNA"/>
</dbReference>
<accession>A0AAV4RBJ4</accession>